<accession>A0AA42DL94</accession>
<feature type="transmembrane region" description="Helical" evidence="1">
    <location>
        <begin position="74"/>
        <end position="96"/>
    </location>
</feature>
<keyword evidence="1" id="KW-0812">Transmembrane</keyword>
<dbReference type="AlphaFoldDB" id="A0AA42DL94"/>
<proteinExistence type="predicted"/>
<dbReference type="InterPro" id="IPR037522">
    <property type="entry name" value="HD_GYP_dom"/>
</dbReference>
<dbReference type="PROSITE" id="PS50887">
    <property type="entry name" value="GGDEF"/>
    <property type="match status" value="1"/>
</dbReference>
<name>A0AA42DL94_9FIRM</name>
<dbReference type="NCBIfam" id="TIGR00254">
    <property type="entry name" value="GGDEF"/>
    <property type="match status" value="1"/>
</dbReference>
<comment type="caution">
    <text evidence="4">The sequence shown here is derived from an EMBL/GenBank/DDBJ whole genome shotgun (WGS) entry which is preliminary data.</text>
</comment>
<dbReference type="InterPro" id="IPR043128">
    <property type="entry name" value="Rev_trsase/Diguanyl_cyclase"/>
</dbReference>
<dbReference type="RefSeq" id="WP_271011331.1">
    <property type="nucleotide sequence ID" value="NZ_JAQIFT010000016.1"/>
</dbReference>
<dbReference type="CDD" id="cd00077">
    <property type="entry name" value="HDc"/>
    <property type="match status" value="1"/>
</dbReference>
<dbReference type="InterPro" id="IPR003607">
    <property type="entry name" value="HD/PDEase_dom"/>
</dbReference>
<feature type="transmembrane region" description="Helical" evidence="1">
    <location>
        <begin position="43"/>
        <end position="62"/>
    </location>
</feature>
<dbReference type="Pfam" id="PF13487">
    <property type="entry name" value="HD_5"/>
    <property type="match status" value="1"/>
</dbReference>
<evidence type="ECO:0000259" key="3">
    <source>
        <dbReference type="PROSITE" id="PS51832"/>
    </source>
</evidence>
<feature type="domain" description="GGDEF" evidence="2">
    <location>
        <begin position="217"/>
        <end position="352"/>
    </location>
</feature>
<dbReference type="Gene3D" id="3.30.70.270">
    <property type="match status" value="1"/>
</dbReference>
<dbReference type="EMBL" id="JAQIFT010000016">
    <property type="protein sequence ID" value="MDA3730826.1"/>
    <property type="molecule type" value="Genomic_DNA"/>
</dbReference>
<dbReference type="PROSITE" id="PS51832">
    <property type="entry name" value="HD_GYP"/>
    <property type="match status" value="1"/>
</dbReference>
<reference evidence="4" key="1">
    <citation type="journal article" date="2023" name="Int. J. Syst. Evol. Microbiol.">
        <title>&lt;i&gt;Holtiella tumoricola&lt;/i&gt; gen. nov. sp. nov., isolated from a human clinical sample.</title>
        <authorList>
            <person name="Allen-Vercoe E."/>
            <person name="Daigneault M.C."/>
            <person name="Vancuren S.J."/>
            <person name="Cochrane K."/>
            <person name="O'Neal L.L."/>
            <person name="Sankaranarayanan K."/>
            <person name="Lawson P.A."/>
        </authorList>
    </citation>
    <scope>NUCLEOTIDE SEQUENCE</scope>
    <source>
        <strain evidence="4">CC70A</strain>
    </source>
</reference>
<dbReference type="Pfam" id="PF00990">
    <property type="entry name" value="GGDEF"/>
    <property type="match status" value="1"/>
</dbReference>
<keyword evidence="1" id="KW-0472">Membrane</keyword>
<evidence type="ECO:0000256" key="1">
    <source>
        <dbReference type="SAM" id="Phobius"/>
    </source>
</evidence>
<feature type="transmembrane region" description="Helical" evidence="1">
    <location>
        <begin position="14"/>
        <end position="31"/>
    </location>
</feature>
<dbReference type="Proteomes" id="UP001169242">
    <property type="component" value="Unassembled WGS sequence"/>
</dbReference>
<dbReference type="InterPro" id="IPR000160">
    <property type="entry name" value="GGDEF_dom"/>
</dbReference>
<dbReference type="SUPFAM" id="SSF55073">
    <property type="entry name" value="Nucleotide cyclase"/>
    <property type="match status" value="1"/>
</dbReference>
<evidence type="ECO:0000313" key="4">
    <source>
        <dbReference type="EMBL" id="MDA3730826.1"/>
    </source>
</evidence>
<keyword evidence="1" id="KW-1133">Transmembrane helix</keyword>
<dbReference type="SMART" id="SM00267">
    <property type="entry name" value="GGDEF"/>
    <property type="match status" value="1"/>
</dbReference>
<dbReference type="InterPro" id="IPR029787">
    <property type="entry name" value="Nucleotide_cyclase"/>
</dbReference>
<feature type="transmembrane region" description="Helical" evidence="1">
    <location>
        <begin position="108"/>
        <end position="136"/>
    </location>
</feature>
<dbReference type="Gene3D" id="1.10.3210.10">
    <property type="entry name" value="Hypothetical protein af1432"/>
    <property type="match status" value="1"/>
</dbReference>
<dbReference type="SMART" id="SM00471">
    <property type="entry name" value="HDc"/>
    <property type="match status" value="1"/>
</dbReference>
<organism evidence="4 5">
    <name type="scientific">Holtiella tumoricola</name>
    <dbReference type="NCBI Taxonomy" id="3018743"/>
    <lineage>
        <taxon>Bacteria</taxon>
        <taxon>Bacillati</taxon>
        <taxon>Bacillota</taxon>
        <taxon>Clostridia</taxon>
        <taxon>Lachnospirales</taxon>
        <taxon>Cellulosilyticaceae</taxon>
        <taxon>Holtiella</taxon>
    </lineage>
</organism>
<dbReference type="CDD" id="cd01949">
    <property type="entry name" value="GGDEF"/>
    <property type="match status" value="1"/>
</dbReference>
<evidence type="ECO:0000259" key="2">
    <source>
        <dbReference type="PROSITE" id="PS50887"/>
    </source>
</evidence>
<feature type="domain" description="HD-GYP" evidence="3">
    <location>
        <begin position="364"/>
        <end position="553"/>
    </location>
</feature>
<feature type="transmembrane region" description="Helical" evidence="1">
    <location>
        <begin position="156"/>
        <end position="173"/>
    </location>
</feature>
<dbReference type="SUPFAM" id="SSF109604">
    <property type="entry name" value="HD-domain/PDEase-like"/>
    <property type="match status" value="1"/>
</dbReference>
<dbReference type="FunFam" id="3.30.70.270:FF:000001">
    <property type="entry name" value="Diguanylate cyclase domain protein"/>
    <property type="match status" value="1"/>
</dbReference>
<keyword evidence="5" id="KW-1185">Reference proteome</keyword>
<protein>
    <submittedName>
        <fullName evidence="4">Diguanylate cyclase</fullName>
    </submittedName>
</protein>
<sequence length="553" mass="63265">MLSKELKQQRIEQLLSIVKLACLIFPTAITFQSLISERYSHHYLLPYGVLITAILGLIYYLWSTSTKYKFHKNYTHLIGIIEHVVLGWILFLIILLSGGITSPNKFMFIFIIITSTIQLGLKGGLYVAGISSFAILCMDLYMAKDLVINPYFENDLTLAGVFLLTAWILGTYVEGEREHIEMLENMVNYDGLTKVYNHRFFFEQLQKDFDHAKLTDTPLTLLFLDIDYFKCYNDLNGHLEGDQVLTQMGNLLSTTVASRGTVARYGGEEFAVLLPNYDHKKGSKIAELLRQTVELTPFKGEENLPNNVLTVSVGIATYPNQAKDSIELIKCADDALYRAKFFDKNRVETYSSILDELEKNIAKEDLDILNSIKTLVNMINIKDRYTYGHVERVVMYSRRLGNALKLSKDDLRTLVCGAYMHDVGKIDIDESILIKKMPLTNDEWLQLKQHPVKGEETIQYVHCLQSARPLVRHHHERYDGCGYPDGLKGEEIPYLARILTVVDSFDAMTSNRVYNTKKSYDEAIIELERCKGAQFDPDITDCFISLIRNTPNF</sequence>
<evidence type="ECO:0000313" key="5">
    <source>
        <dbReference type="Proteomes" id="UP001169242"/>
    </source>
</evidence>
<gene>
    <name evidence="4" type="ORF">PBV87_04850</name>
</gene>
<dbReference type="PANTHER" id="PTHR43155">
    <property type="entry name" value="CYCLIC DI-GMP PHOSPHODIESTERASE PA4108-RELATED"/>
    <property type="match status" value="1"/>
</dbReference>